<dbReference type="GO" id="GO:0016787">
    <property type="term" value="F:hydrolase activity"/>
    <property type="evidence" value="ECO:0007669"/>
    <property type="project" value="UniProtKB-KW"/>
</dbReference>
<dbReference type="Gene3D" id="3.40.50.1000">
    <property type="entry name" value="HAD superfamily/HAD-like"/>
    <property type="match status" value="1"/>
</dbReference>
<dbReference type="EMBL" id="SGIM01000002">
    <property type="protein sequence ID" value="RZF55817.1"/>
    <property type="molecule type" value="Genomic_DNA"/>
</dbReference>
<evidence type="ECO:0000313" key="1">
    <source>
        <dbReference type="EMBL" id="RZF55817.1"/>
    </source>
</evidence>
<organism evidence="1 2">
    <name type="scientific">Acinetobacter halotolerans</name>
    <dbReference type="NCBI Taxonomy" id="1752076"/>
    <lineage>
        <taxon>Bacteria</taxon>
        <taxon>Pseudomonadati</taxon>
        <taxon>Pseudomonadota</taxon>
        <taxon>Gammaproteobacteria</taxon>
        <taxon>Moraxellales</taxon>
        <taxon>Moraxellaceae</taxon>
        <taxon>Acinetobacter</taxon>
    </lineage>
</organism>
<proteinExistence type="predicted"/>
<dbReference type="InterPro" id="IPR036412">
    <property type="entry name" value="HAD-like_sf"/>
</dbReference>
<dbReference type="Pfam" id="PF12710">
    <property type="entry name" value="HAD"/>
    <property type="match status" value="1"/>
</dbReference>
<accession>A0A4Q6XM93</accession>
<comment type="caution">
    <text evidence="1">The sequence shown here is derived from an EMBL/GenBank/DDBJ whole genome shotgun (WGS) entry which is preliminary data.</text>
</comment>
<reference evidence="1 2" key="1">
    <citation type="submission" date="2019-02" db="EMBL/GenBank/DDBJ databases">
        <title>The draft genome of Acinetobacter halotolerans strain JCM 31009.</title>
        <authorList>
            <person name="Qin J."/>
            <person name="Feng Y."/>
            <person name="Nemec A."/>
            <person name="Zong Z."/>
        </authorList>
    </citation>
    <scope>NUCLEOTIDE SEQUENCE [LARGE SCALE GENOMIC DNA]</scope>
    <source>
        <strain evidence="1 2">JCM 31009</strain>
    </source>
</reference>
<dbReference type="PANTHER" id="PTHR43344">
    <property type="entry name" value="PHOSPHOSERINE PHOSPHATASE"/>
    <property type="match status" value="1"/>
</dbReference>
<dbReference type="InterPro" id="IPR050582">
    <property type="entry name" value="HAD-like_SerB"/>
</dbReference>
<keyword evidence="1" id="KW-0378">Hydrolase</keyword>
<keyword evidence="2" id="KW-1185">Reference proteome</keyword>
<dbReference type="SUPFAM" id="SSF56784">
    <property type="entry name" value="HAD-like"/>
    <property type="match status" value="1"/>
</dbReference>
<dbReference type="RefSeq" id="WP_130161159.1">
    <property type="nucleotide sequence ID" value="NZ_SGIM01000002.1"/>
</dbReference>
<dbReference type="AlphaFoldDB" id="A0A4Q6XM93"/>
<dbReference type="InterPro" id="IPR023214">
    <property type="entry name" value="HAD_sf"/>
</dbReference>
<sequence>MHAKSKTDKTLNLALFDFDGTLYPKDSFTGFIFFTLPKHHIATRGIKILPWVLAYYLGFYPAHAMRPRLFQSMFKGIAADIPQRLAPTYAQKIIKELDQDLLQQLYLHQQRGDHVVLVSASVDLYLAPICEFLNIELICTQTEIKNGILSGNYNSKDCSCEQKKLRVMQEYNLDNYHQIYAYGNSHEDLEMFSLTDQHFMVGRDNALPRLINTHHIDDIQRQKKLEKDST</sequence>
<dbReference type="Proteomes" id="UP000292110">
    <property type="component" value="Unassembled WGS sequence"/>
</dbReference>
<dbReference type="NCBIfam" id="TIGR01490">
    <property type="entry name" value="HAD-SF-IB-hyp1"/>
    <property type="match status" value="1"/>
</dbReference>
<gene>
    <name evidence="1" type="ORF">EXE30_03140</name>
</gene>
<protein>
    <submittedName>
        <fullName evidence="1">HAD-IB family hydrolase</fullName>
    </submittedName>
</protein>
<evidence type="ECO:0000313" key="2">
    <source>
        <dbReference type="Proteomes" id="UP000292110"/>
    </source>
</evidence>
<dbReference type="InterPro" id="IPR006385">
    <property type="entry name" value="HAD_hydro_SerB1"/>
</dbReference>
<dbReference type="NCBIfam" id="TIGR01488">
    <property type="entry name" value="HAD-SF-IB"/>
    <property type="match status" value="1"/>
</dbReference>
<name>A0A4Q6XM93_9GAMM</name>
<dbReference type="Gene3D" id="1.20.1440.100">
    <property type="entry name" value="SG protein - dephosphorylation function"/>
    <property type="match status" value="1"/>
</dbReference>